<feature type="region of interest" description="Disordered" evidence="1">
    <location>
        <begin position="33"/>
        <end position="121"/>
    </location>
</feature>
<dbReference type="EMBL" id="JBHSPR010000032">
    <property type="protein sequence ID" value="MFC6020608.1"/>
    <property type="molecule type" value="Genomic_DNA"/>
</dbReference>
<dbReference type="InterPro" id="IPR006311">
    <property type="entry name" value="TAT_signal"/>
</dbReference>
<sequence length="183" mass="18680">MSSLLSRKKVLGGLVAAGVLTVGIAAPAVAFAEDGATPTPTPTTSSHSGTPAQDQDQRATDRRDKLAEELATELGIPQDKVEAALAKIKQQHQAEHKDRGKGERKPAGMSKADREAGLKTRLDKAVSDGKLTQEQADVIVAAFKAGVLPAWGGGHGGGWGGPRHGGPAGALPDGGQTDTPATK</sequence>
<organism evidence="3 4">
    <name type="scientific">Plantactinospora solaniradicis</name>
    <dbReference type="NCBI Taxonomy" id="1723736"/>
    <lineage>
        <taxon>Bacteria</taxon>
        <taxon>Bacillati</taxon>
        <taxon>Actinomycetota</taxon>
        <taxon>Actinomycetes</taxon>
        <taxon>Micromonosporales</taxon>
        <taxon>Micromonosporaceae</taxon>
        <taxon>Plantactinospora</taxon>
    </lineage>
</organism>
<feature type="signal peptide" evidence="2">
    <location>
        <begin position="1"/>
        <end position="32"/>
    </location>
</feature>
<dbReference type="PROSITE" id="PS51318">
    <property type="entry name" value="TAT"/>
    <property type="match status" value="1"/>
</dbReference>
<proteinExistence type="predicted"/>
<feature type="compositionally biased region" description="Basic and acidic residues" evidence="1">
    <location>
        <begin position="92"/>
        <end position="121"/>
    </location>
</feature>
<reference evidence="4" key="1">
    <citation type="journal article" date="2019" name="Int. J. Syst. Evol. Microbiol.">
        <title>The Global Catalogue of Microorganisms (GCM) 10K type strain sequencing project: providing services to taxonomists for standard genome sequencing and annotation.</title>
        <authorList>
            <consortium name="The Broad Institute Genomics Platform"/>
            <consortium name="The Broad Institute Genome Sequencing Center for Infectious Disease"/>
            <person name="Wu L."/>
            <person name="Ma J."/>
        </authorList>
    </citation>
    <scope>NUCLEOTIDE SEQUENCE [LARGE SCALE GENOMIC DNA]</scope>
    <source>
        <strain evidence="4">ZS-35-S2</strain>
    </source>
</reference>
<feature type="compositionally biased region" description="Gly residues" evidence="1">
    <location>
        <begin position="152"/>
        <end position="168"/>
    </location>
</feature>
<evidence type="ECO:0008006" key="5">
    <source>
        <dbReference type="Google" id="ProtNLM"/>
    </source>
</evidence>
<dbReference type="Proteomes" id="UP001596203">
    <property type="component" value="Unassembled WGS sequence"/>
</dbReference>
<keyword evidence="4" id="KW-1185">Reference proteome</keyword>
<evidence type="ECO:0000313" key="3">
    <source>
        <dbReference type="EMBL" id="MFC6020608.1"/>
    </source>
</evidence>
<evidence type="ECO:0000313" key="4">
    <source>
        <dbReference type="Proteomes" id="UP001596203"/>
    </source>
</evidence>
<accession>A0ABW1KHU0</accession>
<protein>
    <recommendedName>
        <fullName evidence="5">DUF2680 domain-containing protein</fullName>
    </recommendedName>
</protein>
<gene>
    <name evidence="3" type="ORF">ACFP2T_31100</name>
</gene>
<evidence type="ECO:0000256" key="1">
    <source>
        <dbReference type="SAM" id="MobiDB-lite"/>
    </source>
</evidence>
<evidence type="ECO:0000256" key="2">
    <source>
        <dbReference type="SAM" id="SignalP"/>
    </source>
</evidence>
<feature type="chain" id="PRO_5046242725" description="DUF2680 domain-containing protein" evidence="2">
    <location>
        <begin position="33"/>
        <end position="183"/>
    </location>
</feature>
<dbReference type="RefSeq" id="WP_377427988.1">
    <property type="nucleotide sequence ID" value="NZ_JBHSPR010000032.1"/>
</dbReference>
<feature type="region of interest" description="Disordered" evidence="1">
    <location>
        <begin position="152"/>
        <end position="183"/>
    </location>
</feature>
<feature type="compositionally biased region" description="Basic and acidic residues" evidence="1">
    <location>
        <begin position="55"/>
        <end position="68"/>
    </location>
</feature>
<comment type="caution">
    <text evidence="3">The sequence shown here is derived from an EMBL/GenBank/DDBJ whole genome shotgun (WGS) entry which is preliminary data.</text>
</comment>
<name>A0ABW1KHU0_9ACTN</name>
<keyword evidence="2" id="KW-0732">Signal</keyword>
<feature type="compositionally biased region" description="Low complexity" evidence="1">
    <location>
        <begin position="42"/>
        <end position="54"/>
    </location>
</feature>